<accession>A0AAD5KPW3</accession>
<evidence type="ECO:0000313" key="3">
    <source>
        <dbReference type="EMBL" id="KAI9278364.1"/>
    </source>
</evidence>
<keyword evidence="2" id="KW-1133">Transmembrane helix</keyword>
<dbReference type="Proteomes" id="UP001209540">
    <property type="component" value="Unassembled WGS sequence"/>
</dbReference>
<reference evidence="3" key="1">
    <citation type="journal article" date="2022" name="IScience">
        <title>Evolution of zygomycete secretomes and the origins of terrestrial fungal ecologies.</title>
        <authorList>
            <person name="Chang Y."/>
            <person name="Wang Y."/>
            <person name="Mondo S."/>
            <person name="Ahrendt S."/>
            <person name="Andreopoulos W."/>
            <person name="Barry K."/>
            <person name="Beard J."/>
            <person name="Benny G.L."/>
            <person name="Blankenship S."/>
            <person name="Bonito G."/>
            <person name="Cuomo C."/>
            <person name="Desiro A."/>
            <person name="Gervers K.A."/>
            <person name="Hundley H."/>
            <person name="Kuo A."/>
            <person name="LaButti K."/>
            <person name="Lang B.F."/>
            <person name="Lipzen A."/>
            <person name="O'Donnell K."/>
            <person name="Pangilinan J."/>
            <person name="Reynolds N."/>
            <person name="Sandor L."/>
            <person name="Smith M.E."/>
            <person name="Tsang A."/>
            <person name="Grigoriev I.V."/>
            <person name="Stajich J.E."/>
            <person name="Spatafora J.W."/>
        </authorList>
    </citation>
    <scope>NUCLEOTIDE SEQUENCE</scope>
    <source>
        <strain evidence="3">RSA 2281</strain>
    </source>
</reference>
<comment type="caution">
    <text evidence="3">The sequence shown here is derived from an EMBL/GenBank/DDBJ whole genome shotgun (WGS) entry which is preliminary data.</text>
</comment>
<proteinExistence type="predicted"/>
<name>A0AAD5KPW3_9FUNG</name>
<feature type="compositionally biased region" description="Polar residues" evidence="1">
    <location>
        <begin position="92"/>
        <end position="105"/>
    </location>
</feature>
<reference evidence="3" key="2">
    <citation type="submission" date="2023-02" db="EMBL/GenBank/DDBJ databases">
        <authorList>
            <consortium name="DOE Joint Genome Institute"/>
            <person name="Mondo S.J."/>
            <person name="Chang Y."/>
            <person name="Wang Y."/>
            <person name="Ahrendt S."/>
            <person name="Andreopoulos W."/>
            <person name="Barry K."/>
            <person name="Beard J."/>
            <person name="Benny G.L."/>
            <person name="Blankenship S."/>
            <person name="Bonito G."/>
            <person name="Cuomo C."/>
            <person name="Desiro A."/>
            <person name="Gervers K.A."/>
            <person name="Hundley H."/>
            <person name="Kuo A."/>
            <person name="LaButti K."/>
            <person name="Lang B.F."/>
            <person name="Lipzen A."/>
            <person name="O'Donnell K."/>
            <person name="Pangilinan J."/>
            <person name="Reynolds N."/>
            <person name="Sandor L."/>
            <person name="Smith M.W."/>
            <person name="Tsang A."/>
            <person name="Grigoriev I.V."/>
            <person name="Stajich J.E."/>
            <person name="Spatafora J.W."/>
        </authorList>
    </citation>
    <scope>NUCLEOTIDE SEQUENCE</scope>
    <source>
        <strain evidence="3">RSA 2281</strain>
    </source>
</reference>
<dbReference type="EMBL" id="JAIXMP010000001">
    <property type="protein sequence ID" value="KAI9278364.1"/>
    <property type="molecule type" value="Genomic_DNA"/>
</dbReference>
<gene>
    <name evidence="3" type="ORF">BDA99DRAFT_491970</name>
</gene>
<keyword evidence="4" id="KW-1185">Reference proteome</keyword>
<protein>
    <submittedName>
        <fullName evidence="3">Uncharacterized protein</fullName>
    </submittedName>
</protein>
<evidence type="ECO:0000313" key="4">
    <source>
        <dbReference type="Proteomes" id="UP001209540"/>
    </source>
</evidence>
<evidence type="ECO:0000256" key="2">
    <source>
        <dbReference type="SAM" id="Phobius"/>
    </source>
</evidence>
<feature type="transmembrane region" description="Helical" evidence="2">
    <location>
        <begin position="31"/>
        <end position="51"/>
    </location>
</feature>
<feature type="region of interest" description="Disordered" evidence="1">
    <location>
        <begin position="92"/>
        <end position="113"/>
    </location>
</feature>
<keyword evidence="2" id="KW-0812">Transmembrane</keyword>
<feature type="region of interest" description="Disordered" evidence="1">
    <location>
        <begin position="134"/>
        <end position="162"/>
    </location>
</feature>
<organism evidence="3 4">
    <name type="scientific">Phascolomyces articulosus</name>
    <dbReference type="NCBI Taxonomy" id="60185"/>
    <lineage>
        <taxon>Eukaryota</taxon>
        <taxon>Fungi</taxon>
        <taxon>Fungi incertae sedis</taxon>
        <taxon>Mucoromycota</taxon>
        <taxon>Mucoromycotina</taxon>
        <taxon>Mucoromycetes</taxon>
        <taxon>Mucorales</taxon>
        <taxon>Lichtheimiaceae</taxon>
        <taxon>Phascolomyces</taxon>
    </lineage>
</organism>
<evidence type="ECO:0000256" key="1">
    <source>
        <dbReference type="SAM" id="MobiDB-lite"/>
    </source>
</evidence>
<keyword evidence="2" id="KW-0472">Membrane</keyword>
<dbReference type="AlphaFoldDB" id="A0AAD5KPW3"/>
<sequence length="235" mass="27714">MSSFNHLHPIIDIKKHIHHIYPYSIPFINHFSITLSLSFCILLFIYIFSIYQPTYTKTNKKQSHHSFFFLSKLKFIQMLRVDFNMPTDPFASNNSIKRNGTSAGSQQQQQQLNKCTTKDIVKMIPVMNKDLMKKSKSVKRQRKPKVVEEKEGQPLMKRSRSESPRALTFDGLEWEDKELEKLEELVKIHGIRKYRHDINMIFVVQGLPGRSLLACEKQMMKQRLLDKKDEQETKN</sequence>
<feature type="compositionally biased region" description="Basic residues" evidence="1">
    <location>
        <begin position="134"/>
        <end position="144"/>
    </location>
</feature>